<keyword evidence="5" id="KW-1185">Reference proteome</keyword>
<evidence type="ECO:0000313" key="4">
    <source>
        <dbReference type="EMBL" id="CAB3289551.1"/>
    </source>
</evidence>
<reference evidence="4 5" key="1">
    <citation type="submission" date="2020-04" db="EMBL/GenBank/DDBJ databases">
        <authorList>
            <consortium name="Genoscope - CEA"/>
            <person name="William W."/>
        </authorList>
    </citation>
    <scope>NUCLEOTIDE SEQUENCE [LARGE SCALE GENOMIC DNA]</scope>
    <source>
        <strain evidence="4 5">SG7</strain>
    </source>
</reference>
<accession>A0A8D6PST2</accession>
<dbReference type="InterPro" id="IPR011991">
    <property type="entry name" value="ArsR-like_HTH"/>
</dbReference>
<dbReference type="InterPro" id="IPR036390">
    <property type="entry name" value="WH_DNA-bd_sf"/>
</dbReference>
<keyword evidence="1" id="KW-0175">Coiled coil</keyword>
<evidence type="ECO:0000256" key="2">
    <source>
        <dbReference type="SAM" id="Phobius"/>
    </source>
</evidence>
<gene>
    <name evidence="4" type="ORF">MLAUSG7_1281</name>
</gene>
<protein>
    <submittedName>
        <fullName evidence="4">Transcriptional regulator, MarR family</fullName>
    </submittedName>
</protein>
<dbReference type="KEGG" id="mesg:MLAUSG7_1281"/>
<keyword evidence="2" id="KW-0812">Transmembrane</keyword>
<name>A0A8D6PST2_9EURY</name>
<feature type="coiled-coil region" evidence="1">
    <location>
        <begin position="245"/>
        <end position="362"/>
    </location>
</feature>
<dbReference type="Proteomes" id="UP000679213">
    <property type="component" value="Chromosome I"/>
</dbReference>
<evidence type="ECO:0000256" key="1">
    <source>
        <dbReference type="SAM" id="Coils"/>
    </source>
</evidence>
<evidence type="ECO:0000313" key="5">
    <source>
        <dbReference type="Proteomes" id="UP000679213"/>
    </source>
</evidence>
<proteinExistence type="predicted"/>
<keyword evidence="2" id="KW-1133">Transmembrane helix</keyword>
<evidence type="ECO:0000259" key="3">
    <source>
        <dbReference type="Pfam" id="PF24034"/>
    </source>
</evidence>
<organism evidence="4 5">
    <name type="scientific">Methanocaldococcus lauensis</name>
    <dbReference type="NCBI Taxonomy" id="2546128"/>
    <lineage>
        <taxon>Archaea</taxon>
        <taxon>Methanobacteriati</taxon>
        <taxon>Methanobacteriota</taxon>
        <taxon>Methanomada group</taxon>
        <taxon>Methanococci</taxon>
        <taxon>Methanococcales</taxon>
        <taxon>Methanocaldococcaceae</taxon>
        <taxon>Methanocaldococcus</taxon>
    </lineage>
</organism>
<dbReference type="InterPro" id="IPR036388">
    <property type="entry name" value="WH-like_DNA-bd_sf"/>
</dbReference>
<dbReference type="AlphaFoldDB" id="A0A8D6PST2"/>
<dbReference type="InterPro" id="IPR055767">
    <property type="entry name" value="DUF7343"/>
</dbReference>
<feature type="transmembrane region" description="Helical" evidence="2">
    <location>
        <begin position="216"/>
        <end position="235"/>
    </location>
</feature>
<dbReference type="Gene3D" id="1.20.5.1700">
    <property type="match status" value="1"/>
</dbReference>
<feature type="domain" description="DUF7343" evidence="3">
    <location>
        <begin position="368"/>
        <end position="427"/>
    </location>
</feature>
<sequence length="435" mass="50361">MTIKTKLIMSLFLLLLLVDVSLGYVIKETNIECIVNPDNTINETITLLIYNDKDENLSSITFTIPQNVKNYTIYSPNGIKGYSILYEEGATTFGLEFDKPVPPRKYTNITFNLLVSDAVWIKNDIYQLIMSFPISSKNATIEVILPPGAVISSYQGNLFVTPSGYKITTDGKHQIIVWNLNLNKEITFTIAVKYTFVKFPTQNIIETNNILTNSNLKYTLILLMLSILIFGGLFIRENRSKKKILEKNISIINELEKLKKLLKNKDEEILKLNNMINELKEELNRANRNILSKDEIISVLNDKVSEYKSELDKLINENQKYLEEINYLNELVKKLKNENKKLKEKVEELNKVVEEYQNLKKGVLWDFLTEDEKIIIDLIKKYGHITQKELVEITKMSKPKVSRIVSELEDRKIIKKEKIGRINKLTLTEESKKLL</sequence>
<dbReference type="EMBL" id="LR792632">
    <property type="protein sequence ID" value="CAB3289551.1"/>
    <property type="molecule type" value="Genomic_DNA"/>
</dbReference>
<dbReference type="SUPFAM" id="SSF46785">
    <property type="entry name" value="Winged helix' DNA-binding domain"/>
    <property type="match status" value="1"/>
</dbReference>
<dbReference type="Pfam" id="PF24034">
    <property type="entry name" value="DUF7343"/>
    <property type="match status" value="1"/>
</dbReference>
<dbReference type="SUPFAM" id="SSF58100">
    <property type="entry name" value="Bacterial hemolysins"/>
    <property type="match status" value="1"/>
</dbReference>
<keyword evidence="2" id="KW-0472">Membrane</keyword>
<dbReference type="Gene3D" id="1.10.10.10">
    <property type="entry name" value="Winged helix-like DNA-binding domain superfamily/Winged helix DNA-binding domain"/>
    <property type="match status" value="1"/>
</dbReference>
<dbReference type="CDD" id="cd00090">
    <property type="entry name" value="HTH_ARSR"/>
    <property type="match status" value="1"/>
</dbReference>